<evidence type="ECO:0000256" key="1">
    <source>
        <dbReference type="ARBA" id="ARBA00001974"/>
    </source>
</evidence>
<comment type="similarity">
    <text evidence="2">Belongs to the acyl-CoA dehydrogenase family.</text>
</comment>
<evidence type="ECO:0000256" key="5">
    <source>
        <dbReference type="ARBA" id="ARBA00023002"/>
    </source>
</evidence>
<evidence type="ECO:0000256" key="2">
    <source>
        <dbReference type="ARBA" id="ARBA00009347"/>
    </source>
</evidence>
<dbReference type="Gene3D" id="1.20.140.10">
    <property type="entry name" value="Butyryl-CoA Dehydrogenase, subunit A, domain 3"/>
    <property type="match status" value="1"/>
</dbReference>
<protein>
    <recommendedName>
        <fullName evidence="10">Acyl-CoA dehydrogenase/oxidase C-terminal domain-containing protein</fullName>
    </recommendedName>
</protein>
<dbReference type="Pfam" id="PF02771">
    <property type="entry name" value="Acyl-CoA_dh_N"/>
    <property type="match status" value="1"/>
</dbReference>
<dbReference type="PANTHER" id="PTHR43884">
    <property type="entry name" value="ACYL-COA DEHYDROGENASE"/>
    <property type="match status" value="1"/>
</dbReference>
<dbReference type="Pfam" id="PF00441">
    <property type="entry name" value="Acyl-CoA_dh_1"/>
    <property type="match status" value="1"/>
</dbReference>
<evidence type="ECO:0000259" key="7">
    <source>
        <dbReference type="Pfam" id="PF02770"/>
    </source>
</evidence>
<gene>
    <name evidence="9" type="ORF">METZ01_LOCUS413896</name>
</gene>
<feature type="domain" description="Acyl-CoA dehydrogenase/oxidase C-terminal" evidence="6">
    <location>
        <begin position="182"/>
        <end position="275"/>
    </location>
</feature>
<dbReference type="Gene3D" id="1.10.540.10">
    <property type="entry name" value="Acyl-CoA dehydrogenase/oxidase, N-terminal domain"/>
    <property type="match status" value="1"/>
</dbReference>
<feature type="domain" description="Acyl-CoA dehydrogenase/oxidase N-terminal" evidence="8">
    <location>
        <begin position="6"/>
        <end position="55"/>
    </location>
</feature>
<dbReference type="Pfam" id="PF02770">
    <property type="entry name" value="Acyl-CoA_dh_M"/>
    <property type="match status" value="1"/>
</dbReference>
<dbReference type="InterPro" id="IPR006091">
    <property type="entry name" value="Acyl-CoA_Oxase/DH_mid-dom"/>
</dbReference>
<evidence type="ECO:0000259" key="8">
    <source>
        <dbReference type="Pfam" id="PF02771"/>
    </source>
</evidence>
<dbReference type="InterPro" id="IPR009075">
    <property type="entry name" value="AcylCo_DH/oxidase_C"/>
</dbReference>
<feature type="non-terminal residue" evidence="9">
    <location>
        <position position="1"/>
    </location>
</feature>
<dbReference type="GO" id="GO:0003995">
    <property type="term" value="F:acyl-CoA dehydrogenase activity"/>
    <property type="evidence" value="ECO:0007669"/>
    <property type="project" value="TreeGrafter"/>
</dbReference>
<evidence type="ECO:0000259" key="6">
    <source>
        <dbReference type="Pfam" id="PF00441"/>
    </source>
</evidence>
<organism evidence="9">
    <name type="scientific">marine metagenome</name>
    <dbReference type="NCBI Taxonomy" id="408172"/>
    <lineage>
        <taxon>unclassified sequences</taxon>
        <taxon>metagenomes</taxon>
        <taxon>ecological metagenomes</taxon>
    </lineage>
</organism>
<evidence type="ECO:0000256" key="3">
    <source>
        <dbReference type="ARBA" id="ARBA00022630"/>
    </source>
</evidence>
<dbReference type="InterPro" id="IPR013786">
    <property type="entry name" value="AcylCoA_DH/ox_N"/>
</dbReference>
<evidence type="ECO:0000256" key="4">
    <source>
        <dbReference type="ARBA" id="ARBA00022827"/>
    </source>
</evidence>
<name>A0A382WQA8_9ZZZZ</name>
<dbReference type="GO" id="GO:0050660">
    <property type="term" value="F:flavin adenine dinucleotide binding"/>
    <property type="evidence" value="ECO:0007669"/>
    <property type="project" value="InterPro"/>
</dbReference>
<dbReference type="PANTHER" id="PTHR43884:SF12">
    <property type="entry name" value="ISOVALERYL-COA DEHYDROGENASE, MITOCHONDRIAL-RELATED"/>
    <property type="match status" value="1"/>
</dbReference>
<dbReference type="InterPro" id="IPR046373">
    <property type="entry name" value="Acyl-CoA_Oxase/DH_mid-dom_sf"/>
</dbReference>
<dbReference type="AlphaFoldDB" id="A0A382WQA8"/>
<dbReference type="FunFam" id="2.40.110.10:FF:000002">
    <property type="entry name" value="Acyl-CoA dehydrogenase fadE12"/>
    <property type="match status" value="1"/>
</dbReference>
<keyword evidence="5" id="KW-0560">Oxidoreductase</keyword>
<dbReference type="SUPFAM" id="SSF47203">
    <property type="entry name" value="Acyl-CoA dehydrogenase C-terminal domain-like"/>
    <property type="match status" value="1"/>
</dbReference>
<dbReference type="InterPro" id="IPR037069">
    <property type="entry name" value="AcylCoA_DH/ox_N_sf"/>
</dbReference>
<keyword evidence="4" id="KW-0274">FAD</keyword>
<dbReference type="InterPro" id="IPR036250">
    <property type="entry name" value="AcylCo_DH-like_C"/>
</dbReference>
<dbReference type="EMBL" id="UINC01161698">
    <property type="protein sequence ID" value="SVD61042.1"/>
    <property type="molecule type" value="Genomic_DNA"/>
</dbReference>
<evidence type="ECO:0000313" key="9">
    <source>
        <dbReference type="EMBL" id="SVD61042.1"/>
    </source>
</evidence>
<reference evidence="9" key="1">
    <citation type="submission" date="2018-05" db="EMBL/GenBank/DDBJ databases">
        <authorList>
            <person name="Lanie J.A."/>
            <person name="Ng W.-L."/>
            <person name="Kazmierczak K.M."/>
            <person name="Andrzejewski T.M."/>
            <person name="Davidsen T.M."/>
            <person name="Wayne K.J."/>
            <person name="Tettelin H."/>
            <person name="Glass J.I."/>
            <person name="Rusch D."/>
            <person name="Podicherti R."/>
            <person name="Tsui H.-C.T."/>
            <person name="Winkler M.E."/>
        </authorList>
    </citation>
    <scope>NUCLEOTIDE SEQUENCE</scope>
</reference>
<dbReference type="Gene3D" id="2.40.110.10">
    <property type="entry name" value="Butyryl-CoA Dehydrogenase, subunit A, domain 2"/>
    <property type="match status" value="1"/>
</dbReference>
<sequence>LGIEDKLPSCLIGEELAWGDAGIQVHLMASGLGAKAIHAMGTEEQARHWLPRFCNPDNKPVIPGIAAFCLTEPGSGSHVTGLGTFAKKDGSDWIINGTKQFITNGSRADVYAVVAQTNPDAKTTMEQAAGLAGFIVEKGAKGLHPGKDYKKWGVLASDTTEVVFDNLRIPGENRLGNGESGGMMGVYETLEATRVLVGIGALGIARAAFETALEYAKTRVQKQPIIKYQAVSHKLAEMEMKIQAARALCWKAAWMATHDVPFTRGEGSQAKLYCS</sequence>
<keyword evidence="3" id="KW-0285">Flavoprotein</keyword>
<accession>A0A382WQA8</accession>
<dbReference type="SUPFAM" id="SSF56645">
    <property type="entry name" value="Acyl-CoA dehydrogenase NM domain-like"/>
    <property type="match status" value="1"/>
</dbReference>
<feature type="non-terminal residue" evidence="9">
    <location>
        <position position="275"/>
    </location>
</feature>
<feature type="domain" description="Acyl-CoA oxidase/dehydrogenase middle" evidence="7">
    <location>
        <begin position="67"/>
        <end position="166"/>
    </location>
</feature>
<proteinExistence type="inferred from homology"/>
<dbReference type="InterPro" id="IPR009100">
    <property type="entry name" value="AcylCoA_DH/oxidase_NM_dom_sf"/>
</dbReference>
<evidence type="ECO:0008006" key="10">
    <source>
        <dbReference type="Google" id="ProtNLM"/>
    </source>
</evidence>
<comment type="cofactor">
    <cofactor evidence="1">
        <name>FAD</name>
        <dbReference type="ChEBI" id="CHEBI:57692"/>
    </cofactor>
</comment>